<gene>
    <name evidence="1" type="ORF">G7B40_004370</name>
</gene>
<evidence type="ECO:0000313" key="1">
    <source>
        <dbReference type="EMBL" id="MDR9893809.1"/>
    </source>
</evidence>
<keyword evidence="2" id="KW-1185">Reference proteome</keyword>
<comment type="caution">
    <text evidence="1">The sequence shown here is derived from an EMBL/GenBank/DDBJ whole genome shotgun (WGS) entry which is preliminary data.</text>
</comment>
<dbReference type="Gene3D" id="3.40.50.410">
    <property type="entry name" value="von Willebrand factor, type A domain"/>
    <property type="match status" value="1"/>
</dbReference>
<evidence type="ECO:0000313" key="2">
    <source>
        <dbReference type="Proteomes" id="UP000667802"/>
    </source>
</evidence>
<dbReference type="PANTHER" id="PTHR47824:SF3">
    <property type="entry name" value="UBIQUITIN-LIKE DOMAIN-CONTAINING PROTEIN"/>
    <property type="match status" value="1"/>
</dbReference>
<dbReference type="PANTHER" id="PTHR47824">
    <property type="entry name" value="UBIQUITIN-LIKE DOMAIN-CONTAINING PROTEIN"/>
    <property type="match status" value="1"/>
</dbReference>
<accession>A0AAP5M8Z2</accession>
<name>A0AAP5M8Z2_9CYAN</name>
<proteinExistence type="predicted"/>
<dbReference type="SUPFAM" id="SSF53300">
    <property type="entry name" value="vWA-like"/>
    <property type="match status" value="1"/>
</dbReference>
<dbReference type="Proteomes" id="UP000667802">
    <property type="component" value="Unassembled WGS sequence"/>
</dbReference>
<dbReference type="AlphaFoldDB" id="A0AAP5M8Z2"/>
<dbReference type="InterPro" id="IPR036465">
    <property type="entry name" value="vWFA_dom_sf"/>
</dbReference>
<reference evidence="2" key="1">
    <citation type="journal article" date="2021" name="Science">
        <title>Hunting the eagle killer: A cyanobacterial neurotoxin causes vacuolar myelinopathy.</title>
        <authorList>
            <person name="Breinlinger S."/>
            <person name="Phillips T.J."/>
            <person name="Haram B.N."/>
            <person name="Mares J."/>
            <person name="Martinez Yerena J.A."/>
            <person name="Hrouzek P."/>
            <person name="Sobotka R."/>
            <person name="Henderson W.M."/>
            <person name="Schmieder P."/>
            <person name="Williams S.M."/>
            <person name="Lauderdale J.D."/>
            <person name="Wilde H.D."/>
            <person name="Gerrin W."/>
            <person name="Kust A."/>
            <person name="Washington J.W."/>
            <person name="Wagner C."/>
            <person name="Geier B."/>
            <person name="Liebeke M."/>
            <person name="Enke H."/>
            <person name="Niedermeyer T.H.J."/>
            <person name="Wilde S.B."/>
        </authorList>
    </citation>
    <scope>NUCLEOTIDE SEQUENCE [LARGE SCALE GENOMIC DNA]</scope>
    <source>
        <strain evidence="2">Thurmond2011</strain>
    </source>
</reference>
<organism evidence="1 2">
    <name type="scientific">Aetokthonos hydrillicola Thurmond2011</name>
    <dbReference type="NCBI Taxonomy" id="2712845"/>
    <lineage>
        <taxon>Bacteria</taxon>
        <taxon>Bacillati</taxon>
        <taxon>Cyanobacteriota</taxon>
        <taxon>Cyanophyceae</taxon>
        <taxon>Nostocales</taxon>
        <taxon>Hapalosiphonaceae</taxon>
        <taxon>Aetokthonos</taxon>
    </lineage>
</organism>
<dbReference type="RefSeq" id="WP_243902051.1">
    <property type="nucleotide sequence ID" value="NZ_CAWQFN010000041.1"/>
</dbReference>
<protein>
    <submittedName>
        <fullName evidence="1">VWA domain-containing protein</fullName>
    </submittedName>
</protein>
<dbReference type="EMBL" id="JAALHA020000001">
    <property type="protein sequence ID" value="MDR9893809.1"/>
    <property type="molecule type" value="Genomic_DNA"/>
</dbReference>
<sequence>MSGDNIEIIFSFDTTGSMYPCLTQVRRKIKETVNRLMNEIPNISIGIIAHGDYCDQHSTYVTKHFDLSRDVESICNFVQNVEPTGGGHAPECYELVLHEAQSLSWSNTSTKSLVLIGDDIPHPPAHNPQQLNWRQEADQLIDSPMPIAPCPMPKKLLT</sequence>